<feature type="chain" id="PRO_5020361476" description="Type IV secretion system protein VirB5" evidence="1">
    <location>
        <begin position="35"/>
        <end position="273"/>
    </location>
</feature>
<evidence type="ECO:0000256" key="1">
    <source>
        <dbReference type="SAM" id="SignalP"/>
    </source>
</evidence>
<comment type="caution">
    <text evidence="2">The sequence shown here is derived from an EMBL/GenBank/DDBJ whole genome shotgun (WGS) entry which is preliminary data.</text>
</comment>
<sequence length="273" mass="29842">MPALSLVRKMPTGRLGLRIFSLLLPFSIVVPCTAQVVVTDPGNTSVNQGALSGQLGEYGETAARWAERLKQWNETFAHYQQQIAAMQSLINAADLKFPVSLLDSPLNTVDLNDGVEQKCHPSASGLSLSGILGALSQQLNLTNDRDIVGQQRELCSKMVMMENMKYNEAVALINTTMPKMTDQYTRILSNVQTVIGDTQGNQDQKANDIAAVDAQTQAQFRAFEQRMKQYDAYITSLEARQRTLAQMAFKGDKGVVGTLVQTTALAGALKVNE</sequence>
<dbReference type="EMBL" id="SHMF01000002">
    <property type="protein sequence ID" value="TAA35892.1"/>
    <property type="molecule type" value="Genomic_DNA"/>
</dbReference>
<protein>
    <recommendedName>
        <fullName evidence="4">Type IV secretion system protein VirB5</fullName>
    </recommendedName>
</protein>
<keyword evidence="1" id="KW-0732">Signal</keyword>
<evidence type="ECO:0000313" key="2">
    <source>
        <dbReference type="EMBL" id="TAA35892.1"/>
    </source>
</evidence>
<accession>A0A4Q8LV23</accession>
<feature type="signal peptide" evidence="1">
    <location>
        <begin position="1"/>
        <end position="34"/>
    </location>
</feature>
<dbReference type="RefSeq" id="WP_130523481.1">
    <property type="nucleotide sequence ID" value="NZ_SHLZ01000004.1"/>
</dbReference>
<name>A0A4Q8LV23_9GAMM</name>
<dbReference type="AlphaFoldDB" id="A0A4Q8LV23"/>
<organism evidence="2 3">
    <name type="scientific">Pseudoxanthomonas winnipegensis</name>
    <dbReference type="NCBI Taxonomy" id="2480810"/>
    <lineage>
        <taxon>Bacteria</taxon>
        <taxon>Pseudomonadati</taxon>
        <taxon>Pseudomonadota</taxon>
        <taxon>Gammaproteobacteria</taxon>
        <taxon>Lysobacterales</taxon>
        <taxon>Lysobacteraceae</taxon>
        <taxon>Pseudoxanthomonas</taxon>
    </lineage>
</organism>
<reference evidence="2 3" key="1">
    <citation type="submission" date="2019-02" db="EMBL/GenBank/DDBJ databases">
        <title>WGS of Pseudoxanthomonas species novum from clinical isolates.</title>
        <authorList>
            <person name="Bernier A.-M."/>
            <person name="Bernard K."/>
            <person name="Vachon A."/>
        </authorList>
    </citation>
    <scope>NUCLEOTIDE SEQUENCE [LARGE SCALE GENOMIC DNA]</scope>
    <source>
        <strain evidence="2 3">NML140781</strain>
    </source>
</reference>
<gene>
    <name evidence="2" type="ORF">EA656_09530</name>
</gene>
<evidence type="ECO:0000313" key="3">
    <source>
        <dbReference type="Proteomes" id="UP000292087"/>
    </source>
</evidence>
<dbReference type="Proteomes" id="UP000292087">
    <property type="component" value="Unassembled WGS sequence"/>
</dbReference>
<proteinExistence type="predicted"/>
<evidence type="ECO:0008006" key="4">
    <source>
        <dbReference type="Google" id="ProtNLM"/>
    </source>
</evidence>